<keyword evidence="2" id="KW-1185">Reference proteome</keyword>
<sequence length="142" mass="15356">MDLYDKIFKTNVRSVYLLTNLAIPHLIETKGNVVNVSSMLEAALDHFTRCTAYELASKKVRVNGINPGGVQTNLLHASGLDKKTVNYLMEKGGKFHPLGRIGTVDDTSEAIMFLASDKASFITGQSLFVDGGLGVNSPIIAK</sequence>
<protein>
    <submittedName>
        <fullName evidence="1">Uncharacterized protein</fullName>
    </submittedName>
</protein>
<proteinExistence type="predicted"/>
<organism evidence="1 2">
    <name type="scientific">Holotrichia oblita</name>
    <name type="common">Chafer beetle</name>
    <dbReference type="NCBI Taxonomy" id="644536"/>
    <lineage>
        <taxon>Eukaryota</taxon>
        <taxon>Metazoa</taxon>
        <taxon>Ecdysozoa</taxon>
        <taxon>Arthropoda</taxon>
        <taxon>Hexapoda</taxon>
        <taxon>Insecta</taxon>
        <taxon>Pterygota</taxon>
        <taxon>Neoptera</taxon>
        <taxon>Endopterygota</taxon>
        <taxon>Coleoptera</taxon>
        <taxon>Polyphaga</taxon>
        <taxon>Scarabaeiformia</taxon>
        <taxon>Scarabaeidae</taxon>
        <taxon>Melolonthinae</taxon>
        <taxon>Holotrichia</taxon>
    </lineage>
</organism>
<gene>
    <name evidence="1" type="ORF">MML48_4g00011447</name>
</gene>
<comment type="caution">
    <text evidence="1">The sequence shown here is derived from an EMBL/GenBank/DDBJ whole genome shotgun (WGS) entry which is preliminary data.</text>
</comment>
<name>A0ACB9T6J2_HOLOL</name>
<evidence type="ECO:0000313" key="1">
    <source>
        <dbReference type="EMBL" id="KAI4462417.1"/>
    </source>
</evidence>
<dbReference type="Proteomes" id="UP001056778">
    <property type="component" value="Chromosome 4"/>
</dbReference>
<evidence type="ECO:0000313" key="2">
    <source>
        <dbReference type="Proteomes" id="UP001056778"/>
    </source>
</evidence>
<reference evidence="1" key="1">
    <citation type="submission" date="2022-04" db="EMBL/GenBank/DDBJ databases">
        <title>Chromosome-scale genome assembly of Holotrichia oblita Faldermann.</title>
        <authorList>
            <person name="Rongchong L."/>
        </authorList>
    </citation>
    <scope>NUCLEOTIDE SEQUENCE</scope>
    <source>
        <strain evidence="1">81SQS9</strain>
    </source>
</reference>
<accession>A0ACB9T6J2</accession>
<dbReference type="EMBL" id="CM043018">
    <property type="protein sequence ID" value="KAI4462417.1"/>
    <property type="molecule type" value="Genomic_DNA"/>
</dbReference>